<dbReference type="PANTHER" id="PTHR45639">
    <property type="entry name" value="HSC70CB, ISOFORM G-RELATED"/>
    <property type="match status" value="1"/>
</dbReference>
<dbReference type="GO" id="GO:0140662">
    <property type="term" value="F:ATP-dependent protein folding chaperone"/>
    <property type="evidence" value="ECO:0007669"/>
    <property type="project" value="InterPro"/>
</dbReference>
<dbReference type="SUPFAM" id="SSF100920">
    <property type="entry name" value="Heat shock protein 70kD (HSP70), peptide-binding domain"/>
    <property type="match status" value="1"/>
</dbReference>
<dbReference type="SUPFAM" id="SSF53067">
    <property type="entry name" value="Actin-like ATPase domain"/>
    <property type="match status" value="1"/>
</dbReference>
<dbReference type="InterPro" id="IPR029048">
    <property type="entry name" value="HSP70_C_sf"/>
</dbReference>
<evidence type="ECO:0000313" key="5">
    <source>
        <dbReference type="EMBL" id="KAJ8933820.1"/>
    </source>
</evidence>
<name>A0AAV8X4F9_9CUCU</name>
<dbReference type="InterPro" id="IPR043129">
    <property type="entry name" value="ATPase_NBD"/>
</dbReference>
<dbReference type="PANTHER" id="PTHR45639:SF4">
    <property type="entry name" value="HSC70CB, ISOFORM G"/>
    <property type="match status" value="1"/>
</dbReference>
<protein>
    <submittedName>
        <fullName evidence="5">Uncharacterized protein</fullName>
    </submittedName>
</protein>
<keyword evidence="6" id="KW-1185">Reference proteome</keyword>
<evidence type="ECO:0000313" key="6">
    <source>
        <dbReference type="Proteomes" id="UP001162162"/>
    </source>
</evidence>
<keyword evidence="3" id="KW-0067">ATP-binding</keyword>
<dbReference type="InterPro" id="IPR029047">
    <property type="entry name" value="HSP70_peptide-bd_sf"/>
</dbReference>
<dbReference type="Gene3D" id="1.20.1270.10">
    <property type="match status" value="1"/>
</dbReference>
<dbReference type="AlphaFoldDB" id="A0AAV8X4F9"/>
<dbReference type="InterPro" id="IPR018181">
    <property type="entry name" value="Heat_shock_70_CS"/>
</dbReference>
<comment type="similarity">
    <text evidence="1">Belongs to the heat shock protein 70 family.</text>
</comment>
<feature type="compositionally biased region" description="Polar residues" evidence="4">
    <location>
        <begin position="176"/>
        <end position="200"/>
    </location>
</feature>
<keyword evidence="2" id="KW-0547">Nucleotide-binding</keyword>
<dbReference type="FunFam" id="1.20.1270.10:FF:000002">
    <property type="entry name" value="Heat shock 70 kDa protein 4"/>
    <property type="match status" value="1"/>
</dbReference>
<evidence type="ECO:0000256" key="1">
    <source>
        <dbReference type="ARBA" id="ARBA00007381"/>
    </source>
</evidence>
<gene>
    <name evidence="5" type="ORF">NQ318_002088</name>
</gene>
<feature type="region of interest" description="Disordered" evidence="4">
    <location>
        <begin position="144"/>
        <end position="200"/>
    </location>
</feature>
<dbReference type="Pfam" id="PF00012">
    <property type="entry name" value="HSP70"/>
    <property type="match status" value="3"/>
</dbReference>
<dbReference type="SUPFAM" id="SSF100934">
    <property type="entry name" value="Heat shock protein 70kD (HSP70), C-terminal subdomain"/>
    <property type="match status" value="1"/>
</dbReference>
<dbReference type="Proteomes" id="UP001162162">
    <property type="component" value="Unassembled WGS sequence"/>
</dbReference>
<dbReference type="InterPro" id="IPR013126">
    <property type="entry name" value="Hsp_70_fam"/>
</dbReference>
<dbReference type="GO" id="GO:0005524">
    <property type="term" value="F:ATP binding"/>
    <property type="evidence" value="ECO:0007669"/>
    <property type="project" value="UniProtKB-KW"/>
</dbReference>
<evidence type="ECO:0000256" key="4">
    <source>
        <dbReference type="SAM" id="MobiDB-lite"/>
    </source>
</evidence>
<evidence type="ECO:0000256" key="3">
    <source>
        <dbReference type="ARBA" id="ARBA00022840"/>
    </source>
</evidence>
<feature type="compositionally biased region" description="Low complexity" evidence="4">
    <location>
        <begin position="158"/>
        <end position="175"/>
    </location>
</feature>
<dbReference type="PROSITE" id="PS01036">
    <property type="entry name" value="HSP70_3"/>
    <property type="match status" value="1"/>
</dbReference>
<accession>A0AAV8X4F9</accession>
<dbReference type="GO" id="GO:0005829">
    <property type="term" value="C:cytosol"/>
    <property type="evidence" value="ECO:0007669"/>
    <property type="project" value="TreeGrafter"/>
</dbReference>
<sequence>MDSGTVHRTQSTHTTIAHYNWGEKKISIVGGLLVEDIHSVEIVGGSSRMPAIKQIIEKVFNKVPSTTLNQDEANYSISVSWDASPGGESAGEIEIFPKNHAIPFSKMYLGNKDIRPNAEGKPQKVKVKVRVNLHGIMTISSASMYEAKESVEPESPEELQQQQQQNTPQTNDQNSEQQQNEADPAMDTNNSGATAEVGSSSSWTKKISAWFSGDGGDKEKKKKQTVKSIELPIESLTNGFSQVEINQFTEQEFKMIAFDKQEKERADARNAFERVSSEDELAPYMLQTDRDALIFKLDDMENWLYEDGEDCNKQVYIDKLAQLKSIGEPVQTRKIECELRPVVIEDFARSLQQTMKALDAIKAKEPKYVHFTDEDVSKIDQAFKSFYQWLEQTHDLKHKCPKSIFLHLLQYKLQKRAKGFTANYLLVVRLSLRFEKS</sequence>
<proteinExistence type="inferred from homology"/>
<dbReference type="Gene3D" id="2.60.34.10">
    <property type="entry name" value="Substrate Binding Domain Of DNAk, Chain A, domain 1"/>
    <property type="match status" value="1"/>
</dbReference>
<reference evidence="5" key="1">
    <citation type="journal article" date="2023" name="Insect Mol. Biol.">
        <title>Genome sequencing provides insights into the evolution of gene families encoding plant cell wall-degrading enzymes in longhorned beetles.</title>
        <authorList>
            <person name="Shin N.R."/>
            <person name="Okamura Y."/>
            <person name="Kirsch R."/>
            <person name="Pauchet Y."/>
        </authorList>
    </citation>
    <scope>NUCLEOTIDE SEQUENCE</scope>
    <source>
        <strain evidence="5">AMC_N1</strain>
    </source>
</reference>
<dbReference type="GO" id="GO:0005634">
    <property type="term" value="C:nucleus"/>
    <property type="evidence" value="ECO:0007669"/>
    <property type="project" value="TreeGrafter"/>
</dbReference>
<dbReference type="EMBL" id="JAPWTK010001154">
    <property type="protein sequence ID" value="KAJ8933820.1"/>
    <property type="molecule type" value="Genomic_DNA"/>
</dbReference>
<comment type="caution">
    <text evidence="5">The sequence shown here is derived from an EMBL/GenBank/DDBJ whole genome shotgun (WGS) entry which is preliminary data.</text>
</comment>
<dbReference type="Gene3D" id="3.30.420.40">
    <property type="match status" value="1"/>
</dbReference>
<organism evidence="5 6">
    <name type="scientific">Aromia moschata</name>
    <dbReference type="NCBI Taxonomy" id="1265417"/>
    <lineage>
        <taxon>Eukaryota</taxon>
        <taxon>Metazoa</taxon>
        <taxon>Ecdysozoa</taxon>
        <taxon>Arthropoda</taxon>
        <taxon>Hexapoda</taxon>
        <taxon>Insecta</taxon>
        <taxon>Pterygota</taxon>
        <taxon>Neoptera</taxon>
        <taxon>Endopterygota</taxon>
        <taxon>Coleoptera</taxon>
        <taxon>Polyphaga</taxon>
        <taxon>Cucujiformia</taxon>
        <taxon>Chrysomeloidea</taxon>
        <taxon>Cerambycidae</taxon>
        <taxon>Cerambycinae</taxon>
        <taxon>Callichromatini</taxon>
        <taxon>Aromia</taxon>
    </lineage>
</organism>
<evidence type="ECO:0000256" key="2">
    <source>
        <dbReference type="ARBA" id="ARBA00022741"/>
    </source>
</evidence>